<protein>
    <submittedName>
        <fullName evidence="2">M48 family metallopeptidase</fullName>
    </submittedName>
</protein>
<sequence>MNTEQLSIRVRDIDVEVIRKDIKNLHIGVYPPDGKVRAASPRHLDYEAIRLAVVSRLPWIRKQQKAFAQQERQSRRDMVTGETHFYLGSKFRLDVVEENGRNKIKLINNDKLQMKIRPGTGIEKRRALLQNWYRNRLKEQIPDLKKKWEKQLEVEASEVRIRAMKTRWGSCNTEARRIWLNLELIKKPVDCIEYILVHEMIHFFERHHTDRFRKLMDHYIPDWRTRRDRLNQAPLAHEDWKY</sequence>
<dbReference type="CDD" id="cd07344">
    <property type="entry name" value="M48_yhfN_like"/>
    <property type="match status" value="1"/>
</dbReference>
<evidence type="ECO:0000313" key="2">
    <source>
        <dbReference type="EMBL" id="MBP3192056.1"/>
    </source>
</evidence>
<dbReference type="EMBL" id="JAFIDN010000003">
    <property type="protein sequence ID" value="MBP3192056.1"/>
    <property type="molecule type" value="Genomic_DNA"/>
</dbReference>
<dbReference type="InterPro" id="IPR002725">
    <property type="entry name" value="YgjP-like_metallopeptidase"/>
</dbReference>
<name>A0A8J7S899_9BACT</name>
<comment type="caution">
    <text evidence="2">The sequence shown here is derived from an EMBL/GenBank/DDBJ whole genome shotgun (WGS) entry which is preliminary data.</text>
</comment>
<feature type="domain" description="YgjP-like metallopeptidase" evidence="1">
    <location>
        <begin position="27"/>
        <end position="232"/>
    </location>
</feature>
<dbReference type="InterPro" id="IPR053136">
    <property type="entry name" value="UTP_pyrophosphatase-like"/>
</dbReference>
<dbReference type="AlphaFoldDB" id="A0A8J7S899"/>
<gene>
    <name evidence="2" type="ORF">NATSA_05215</name>
</gene>
<reference evidence="2" key="1">
    <citation type="submission" date="2021-02" db="EMBL/GenBank/DDBJ databases">
        <title>Natronogracilivirga saccharolytica gen. nov. sp. nov. a new anaerobic, haloalkiliphilic carbohydrate-fermenting bacterium from soda lake and proposing of Cyclonatronumiaceae fam. nov. in the phylum Balneolaeota.</title>
        <authorList>
            <person name="Zhilina T.N."/>
            <person name="Sorokin D.Y."/>
            <person name="Zavarzina D.G."/>
            <person name="Toshchakov S.V."/>
            <person name="Kublanov I.V."/>
        </authorList>
    </citation>
    <scope>NUCLEOTIDE SEQUENCE</scope>
    <source>
        <strain evidence="2">Z-1702</strain>
    </source>
</reference>
<keyword evidence="3" id="KW-1185">Reference proteome</keyword>
<dbReference type="PANTHER" id="PTHR30399:SF1">
    <property type="entry name" value="UTP PYROPHOSPHATASE"/>
    <property type="match status" value="1"/>
</dbReference>
<proteinExistence type="predicted"/>
<accession>A0A8J7S899</accession>
<dbReference type="RefSeq" id="WP_210510951.1">
    <property type="nucleotide sequence ID" value="NZ_JAFIDN010000003.1"/>
</dbReference>
<evidence type="ECO:0000259" key="1">
    <source>
        <dbReference type="Pfam" id="PF01863"/>
    </source>
</evidence>
<organism evidence="2 3">
    <name type="scientific">Natronogracilivirga saccharolytica</name>
    <dbReference type="NCBI Taxonomy" id="2812953"/>
    <lineage>
        <taxon>Bacteria</taxon>
        <taxon>Pseudomonadati</taxon>
        <taxon>Balneolota</taxon>
        <taxon>Balneolia</taxon>
        <taxon>Balneolales</taxon>
        <taxon>Cyclonatronaceae</taxon>
        <taxon>Natronogracilivirga</taxon>
    </lineage>
</organism>
<evidence type="ECO:0000313" key="3">
    <source>
        <dbReference type="Proteomes" id="UP000673975"/>
    </source>
</evidence>
<dbReference type="Pfam" id="PF01863">
    <property type="entry name" value="YgjP-like"/>
    <property type="match status" value="1"/>
</dbReference>
<dbReference type="Proteomes" id="UP000673975">
    <property type="component" value="Unassembled WGS sequence"/>
</dbReference>
<dbReference type="Gene3D" id="3.30.2010.10">
    <property type="entry name" value="Metalloproteases ('zincins'), catalytic domain"/>
    <property type="match status" value="1"/>
</dbReference>
<dbReference type="PANTHER" id="PTHR30399">
    <property type="entry name" value="UNCHARACTERIZED PROTEIN YGJP"/>
    <property type="match status" value="1"/>
</dbReference>